<dbReference type="GO" id="GO:0071933">
    <property type="term" value="F:Arp2/3 complex binding"/>
    <property type="evidence" value="ECO:0007669"/>
    <property type="project" value="TreeGrafter"/>
</dbReference>
<evidence type="ECO:0000259" key="4">
    <source>
        <dbReference type="PROSITE" id="PS50002"/>
    </source>
</evidence>
<dbReference type="InterPro" id="IPR001452">
    <property type="entry name" value="SH3_domain"/>
</dbReference>
<feature type="region of interest" description="Disordered" evidence="3">
    <location>
        <begin position="120"/>
        <end position="143"/>
    </location>
</feature>
<evidence type="ECO:0000256" key="3">
    <source>
        <dbReference type="SAM" id="MobiDB-lite"/>
    </source>
</evidence>
<dbReference type="Gene3D" id="2.30.30.40">
    <property type="entry name" value="SH3 Domains"/>
    <property type="match status" value="1"/>
</dbReference>
<dbReference type="InterPro" id="IPR016024">
    <property type="entry name" value="ARM-type_fold"/>
</dbReference>
<dbReference type="EMBL" id="GEDC01002060">
    <property type="protein sequence ID" value="JAS35238.1"/>
    <property type="molecule type" value="Transcribed_RNA"/>
</dbReference>
<dbReference type="AlphaFoldDB" id="A0A1B6DI14"/>
<evidence type="ECO:0000256" key="2">
    <source>
        <dbReference type="PROSITE-ProRule" id="PRU00192"/>
    </source>
</evidence>
<dbReference type="InterPro" id="IPR030125">
    <property type="entry name" value="SPIN90/Ldb17"/>
</dbReference>
<keyword evidence="1 2" id="KW-0728">SH3 domain</keyword>
<proteinExistence type="predicted"/>
<evidence type="ECO:0000313" key="5">
    <source>
        <dbReference type="EMBL" id="JAS25314.1"/>
    </source>
</evidence>
<dbReference type="InterPro" id="IPR018556">
    <property type="entry name" value="SPIN90/Ldb17_LRD"/>
</dbReference>
<reference evidence="5" key="1">
    <citation type="submission" date="2015-12" db="EMBL/GenBank/DDBJ databases">
        <title>De novo transcriptome assembly of four potential Pierce s Disease insect vectors from Arizona vineyards.</title>
        <authorList>
            <person name="Tassone E.E."/>
        </authorList>
    </citation>
    <scope>NUCLEOTIDE SEQUENCE</scope>
</reference>
<evidence type="ECO:0000313" key="6">
    <source>
        <dbReference type="EMBL" id="JAS35238.1"/>
    </source>
</evidence>
<feature type="domain" description="SH3" evidence="4">
    <location>
        <begin position="12"/>
        <end position="74"/>
    </location>
</feature>
<dbReference type="InterPro" id="IPR036028">
    <property type="entry name" value="SH3-like_dom_sf"/>
</dbReference>
<accession>A0A1B6DI14</accession>
<dbReference type="PROSITE" id="PS50002">
    <property type="entry name" value="SH3"/>
    <property type="match status" value="1"/>
</dbReference>
<dbReference type="SUPFAM" id="SSF50044">
    <property type="entry name" value="SH3-domain"/>
    <property type="match status" value="1"/>
</dbReference>
<feature type="compositionally biased region" description="Low complexity" evidence="3">
    <location>
        <begin position="131"/>
        <end position="143"/>
    </location>
</feature>
<gene>
    <name evidence="5" type="ORF">g.26635</name>
    <name evidence="6" type="ORF">g.26637</name>
</gene>
<dbReference type="Pfam" id="PF09431">
    <property type="entry name" value="SPIN90_LRD"/>
    <property type="match status" value="1"/>
</dbReference>
<sequence length="636" mass="72279">MEDVSTTGEIINDNEMLRALYDFTSDIPQTLGFKKDDQFILHPSVNKQRNWWHVISINGQVGYVPNNYVHTVQVPPKVILDFLTSCLIMLEKDVSGTSSRKQELISELRKRRHAIAVKLGLRGSRSPLPPQRTSSSPTTSRCNSALAFSSSSALSNSDVLANLGKHATLPKTRKNAPKKPVRTSLSTSDTRGESLNDMSLLLDEPPFANNSNNLNEITNIHETVNEINVENIYNLVQEVRFSTSLNYELSKVAVGVIIKNIQEFLPPTSRSSLKSIENIISSELVVPEHILDKTHDSERLITVLSELVSCKEDAQQRSWELYEDEHLISANINELSSIVANADPSICQRVLSSNKYSNVCTLLEYYQMEVRWSIRELLLQAFHNMCNVHPPTIHVFLNSVLPMELARDMLSNSQSVQKLIHSASMLITIFSRGEAMPITHLEFLGCEFVEFVLQLIEEPPNNDVSDTIPDIFLQLILSYNLQFQKFTLNNIVINALGQRANAKVFTEKVLLLLNREDDPVKNINKESSCRSVFKIFHDLFSTDKTASLFYTNDIKVLIDIIIRQLSDISPGDERRTEYLELCRMVLRNTNYTEHKHRVSDLQKCFTRVFCEDSDGSKQDQILVRDISNEFPQFFKG</sequence>
<dbReference type="EMBL" id="GEDC01011984">
    <property type="protein sequence ID" value="JAS25314.1"/>
    <property type="molecule type" value="Transcribed_RNA"/>
</dbReference>
<feature type="region of interest" description="Disordered" evidence="3">
    <location>
        <begin position="165"/>
        <end position="193"/>
    </location>
</feature>
<dbReference type="PANTHER" id="PTHR13357">
    <property type="entry name" value="SH3 ADAPTER PROTEIN SPIN90 NCK INTERACTING PROTEIN WITH SH3 DOMAIN"/>
    <property type="match status" value="1"/>
</dbReference>
<organism evidence="5">
    <name type="scientific">Clastoptera arizonana</name>
    <name type="common">Arizona spittle bug</name>
    <dbReference type="NCBI Taxonomy" id="38151"/>
    <lineage>
        <taxon>Eukaryota</taxon>
        <taxon>Metazoa</taxon>
        <taxon>Ecdysozoa</taxon>
        <taxon>Arthropoda</taxon>
        <taxon>Hexapoda</taxon>
        <taxon>Insecta</taxon>
        <taxon>Pterygota</taxon>
        <taxon>Neoptera</taxon>
        <taxon>Paraneoptera</taxon>
        <taxon>Hemiptera</taxon>
        <taxon>Auchenorrhyncha</taxon>
        <taxon>Cercopoidea</taxon>
        <taxon>Clastopteridae</taxon>
        <taxon>Clastoptera</taxon>
    </lineage>
</organism>
<evidence type="ECO:0000256" key="1">
    <source>
        <dbReference type="ARBA" id="ARBA00022443"/>
    </source>
</evidence>
<protein>
    <recommendedName>
        <fullName evidence="4">SH3 domain-containing protein</fullName>
    </recommendedName>
</protein>
<dbReference type="Pfam" id="PF00018">
    <property type="entry name" value="SH3_1"/>
    <property type="match status" value="1"/>
</dbReference>
<dbReference type="SMART" id="SM00326">
    <property type="entry name" value="SH3"/>
    <property type="match status" value="1"/>
</dbReference>
<name>A0A1B6DI14_9HEMI</name>
<dbReference type="PANTHER" id="PTHR13357:SF1">
    <property type="entry name" value="NCK-INTERACTING PROTEIN WITH SH3 DOMAIN"/>
    <property type="match status" value="1"/>
</dbReference>
<dbReference type="SUPFAM" id="SSF48371">
    <property type="entry name" value="ARM repeat"/>
    <property type="match status" value="1"/>
</dbReference>
<dbReference type="GO" id="GO:0006897">
    <property type="term" value="P:endocytosis"/>
    <property type="evidence" value="ECO:0007669"/>
    <property type="project" value="TreeGrafter"/>
</dbReference>
<feature type="compositionally biased region" description="Basic residues" evidence="3">
    <location>
        <begin position="171"/>
        <end position="181"/>
    </location>
</feature>